<dbReference type="Proteomes" id="UP000249590">
    <property type="component" value="Unassembled WGS sequence"/>
</dbReference>
<dbReference type="Pfam" id="PF04214">
    <property type="entry name" value="DUF411"/>
    <property type="match status" value="1"/>
</dbReference>
<keyword evidence="3" id="KW-1185">Reference proteome</keyword>
<feature type="signal peptide" evidence="1">
    <location>
        <begin position="1"/>
        <end position="27"/>
    </location>
</feature>
<sequence length="167" mass="17604">MKNVLAFTSLAAVAIAGGIVFATLSSAQDSGRVVTTDAPAREQTVPSKQITIWREPSCGCCDAYAEYLEGNGYQVTRIDDPDFDRRSVEAGVPEQGLGCHLAAIDGYYVSGLVPAEIIERLVTERPEITGITLPGMPANAPGMAPEKTGTLKTYAFGEGGVAVYSDE</sequence>
<dbReference type="InterPro" id="IPR007332">
    <property type="entry name" value="DUF411"/>
</dbReference>
<gene>
    <name evidence="2" type="ORF">DLJ53_33015</name>
</gene>
<reference evidence="2 3" key="1">
    <citation type="submission" date="2018-05" db="EMBL/GenBank/DDBJ databases">
        <title>Acuticoccus sediminis sp. nov., isolated from deep-sea sediment of Indian Ocean.</title>
        <authorList>
            <person name="Liu X."/>
            <person name="Lai Q."/>
            <person name="Du Y."/>
            <person name="Sun F."/>
            <person name="Zhang X."/>
            <person name="Wang S."/>
            <person name="Shao Z."/>
        </authorList>
    </citation>
    <scope>NUCLEOTIDE SEQUENCE [LARGE SCALE GENOMIC DNA]</scope>
    <source>
        <strain evidence="2 3">PTG4-2</strain>
    </source>
</reference>
<dbReference type="AlphaFoldDB" id="A0A8B2NF64"/>
<feature type="chain" id="PRO_5032373318" evidence="1">
    <location>
        <begin position="28"/>
        <end position="167"/>
    </location>
</feature>
<organism evidence="2 3">
    <name type="scientific">Acuticoccus sediminis</name>
    <dbReference type="NCBI Taxonomy" id="2184697"/>
    <lineage>
        <taxon>Bacteria</taxon>
        <taxon>Pseudomonadati</taxon>
        <taxon>Pseudomonadota</taxon>
        <taxon>Alphaproteobacteria</taxon>
        <taxon>Hyphomicrobiales</taxon>
        <taxon>Amorphaceae</taxon>
        <taxon>Acuticoccus</taxon>
    </lineage>
</organism>
<dbReference type="OrthoDB" id="14727at2"/>
<comment type="caution">
    <text evidence="2">The sequence shown here is derived from an EMBL/GenBank/DDBJ whole genome shotgun (WGS) entry which is preliminary data.</text>
</comment>
<dbReference type="RefSeq" id="WP_111352583.1">
    <property type="nucleotide sequence ID" value="NZ_QHHQ01000015.1"/>
</dbReference>
<evidence type="ECO:0000256" key="1">
    <source>
        <dbReference type="SAM" id="SignalP"/>
    </source>
</evidence>
<evidence type="ECO:0000313" key="3">
    <source>
        <dbReference type="Proteomes" id="UP000249590"/>
    </source>
</evidence>
<proteinExistence type="predicted"/>
<accession>A0A8B2NF64</accession>
<dbReference type="EMBL" id="QHHQ01000015">
    <property type="protein sequence ID" value="RAH96205.1"/>
    <property type="molecule type" value="Genomic_DNA"/>
</dbReference>
<name>A0A8B2NF64_9HYPH</name>
<protein>
    <submittedName>
        <fullName evidence="2">Metal-binding protein</fullName>
    </submittedName>
</protein>
<keyword evidence="1" id="KW-0732">Signal</keyword>
<evidence type="ECO:0000313" key="2">
    <source>
        <dbReference type="EMBL" id="RAH96205.1"/>
    </source>
</evidence>